<comment type="subcellular location">
    <subcellularLocation>
        <location evidence="1">Cell membrane</location>
        <topology evidence="1">Multi-pass membrane protein</topology>
    </subcellularLocation>
</comment>
<reference evidence="10" key="1">
    <citation type="journal article" date="2015" name="MBio">
        <title>Genome-Resolved Metagenomic Analysis Reveals Roles for Candidate Phyla and Other Microbial Community Members in Biogeochemical Transformations in Oil Reservoirs.</title>
        <authorList>
            <person name="Hu P."/>
            <person name="Tom L."/>
            <person name="Singh A."/>
            <person name="Thomas B.C."/>
            <person name="Baker B.J."/>
            <person name="Piceno Y.M."/>
            <person name="Andersen G.L."/>
            <person name="Banfield J.F."/>
        </authorList>
    </citation>
    <scope>NUCLEOTIDE SEQUENCE [LARGE SCALE GENOMIC DNA]</scope>
</reference>
<proteinExistence type="inferred from homology"/>
<accession>A0A101HIJ4</accession>
<evidence type="ECO:0000256" key="2">
    <source>
        <dbReference type="ARBA" id="ARBA00022475"/>
    </source>
</evidence>
<evidence type="ECO:0000259" key="8">
    <source>
        <dbReference type="Pfam" id="PF02687"/>
    </source>
</evidence>
<dbReference type="GO" id="GO:0022857">
    <property type="term" value="F:transmembrane transporter activity"/>
    <property type="evidence" value="ECO:0007669"/>
    <property type="project" value="TreeGrafter"/>
</dbReference>
<dbReference type="Pfam" id="PF02687">
    <property type="entry name" value="FtsX"/>
    <property type="match status" value="1"/>
</dbReference>
<sequence>MFRYAIDLVFRRKLRTFLTSLGILIAVMLMSFILFGMSDLESLIVGQFTEQFKPNELTVGTMDMTSMMMGGALSAPTKEQVKEEKVVLNSEAVEKVANIEGVETVNRIVSIRGLDIYLEDDDVPYPRGFPMATDMSGDSAMIGGLFEGDDLSLDEDEVYVSDFVSQFYEFSNEEMLGKKIILKSSTPSILSAPSKGNIAKEYELTIVGVTDSGNSALFIGLDKGLEIAADLGGYDSKEEFLDTVGYTQLLLSTDIDKTSEIEDYIVDELGFSVLSTETLMEFVSTITGGLTVALILFGSISALVASIGIINTMIMSIYEQTKEIGIIKAIGSSNVQVLIIFLIQSAMIGLIGGLLGLGVTFALMKIIDPFIVDLLIEQGFTVNNFFNFRFDYAIYITLGSILIGILAGLYPAYKASRLDPVKALRHD</sequence>
<evidence type="ECO:0000256" key="6">
    <source>
        <dbReference type="ARBA" id="ARBA00038076"/>
    </source>
</evidence>
<name>A0A101HIJ4_9BACT</name>
<comment type="caution">
    <text evidence="9">The sequence shown here is derived from an EMBL/GenBank/DDBJ whole genome shotgun (WGS) entry which is preliminary data.</text>
</comment>
<evidence type="ECO:0000256" key="4">
    <source>
        <dbReference type="ARBA" id="ARBA00022989"/>
    </source>
</evidence>
<dbReference type="GO" id="GO:0005886">
    <property type="term" value="C:plasma membrane"/>
    <property type="evidence" value="ECO:0007669"/>
    <property type="project" value="UniProtKB-SubCell"/>
</dbReference>
<evidence type="ECO:0000256" key="3">
    <source>
        <dbReference type="ARBA" id="ARBA00022692"/>
    </source>
</evidence>
<evidence type="ECO:0000256" key="7">
    <source>
        <dbReference type="SAM" id="Phobius"/>
    </source>
</evidence>
<keyword evidence="4 7" id="KW-1133">Transmembrane helix</keyword>
<evidence type="ECO:0000256" key="5">
    <source>
        <dbReference type="ARBA" id="ARBA00023136"/>
    </source>
</evidence>
<dbReference type="PATRIC" id="fig|1641389.3.peg.461"/>
<dbReference type="InterPro" id="IPR050250">
    <property type="entry name" value="Macrolide_Exporter_MacB"/>
</dbReference>
<keyword evidence="2" id="KW-1003">Cell membrane</keyword>
<dbReference type="PANTHER" id="PTHR30572">
    <property type="entry name" value="MEMBRANE COMPONENT OF TRANSPORTER-RELATED"/>
    <property type="match status" value="1"/>
</dbReference>
<dbReference type="AlphaFoldDB" id="A0A101HIJ4"/>
<dbReference type="EMBL" id="LGGO01000041">
    <property type="protein sequence ID" value="KUK77354.1"/>
    <property type="molecule type" value="Genomic_DNA"/>
</dbReference>
<feature type="transmembrane region" description="Helical" evidence="7">
    <location>
        <begin position="335"/>
        <end position="364"/>
    </location>
</feature>
<feature type="transmembrane region" description="Helical" evidence="7">
    <location>
        <begin position="392"/>
        <end position="413"/>
    </location>
</feature>
<organism evidence="9 10">
    <name type="scientific">candidate division WS6 bacterium 34_10</name>
    <dbReference type="NCBI Taxonomy" id="1641389"/>
    <lineage>
        <taxon>Bacteria</taxon>
        <taxon>Candidatus Dojkabacteria</taxon>
    </lineage>
</organism>
<evidence type="ECO:0000256" key="1">
    <source>
        <dbReference type="ARBA" id="ARBA00004651"/>
    </source>
</evidence>
<evidence type="ECO:0000313" key="9">
    <source>
        <dbReference type="EMBL" id="KUK77354.1"/>
    </source>
</evidence>
<dbReference type="Proteomes" id="UP000053904">
    <property type="component" value="Unassembled WGS sequence"/>
</dbReference>
<keyword evidence="3 7" id="KW-0812">Transmembrane</keyword>
<evidence type="ECO:0000313" key="10">
    <source>
        <dbReference type="Proteomes" id="UP000053904"/>
    </source>
</evidence>
<dbReference type="PANTHER" id="PTHR30572:SF4">
    <property type="entry name" value="ABC TRANSPORTER PERMEASE YTRF"/>
    <property type="match status" value="1"/>
</dbReference>
<feature type="domain" description="ABC3 transporter permease C-terminal" evidence="8">
    <location>
        <begin position="296"/>
        <end position="420"/>
    </location>
</feature>
<gene>
    <name evidence="9" type="ORF">XD93_0382</name>
</gene>
<dbReference type="InterPro" id="IPR003838">
    <property type="entry name" value="ABC3_permease_C"/>
</dbReference>
<keyword evidence="5 7" id="KW-0472">Membrane</keyword>
<comment type="similarity">
    <text evidence="6">Belongs to the ABC-4 integral membrane protein family.</text>
</comment>
<feature type="transmembrane region" description="Helical" evidence="7">
    <location>
        <begin position="16"/>
        <end position="37"/>
    </location>
</feature>
<feature type="transmembrane region" description="Helical" evidence="7">
    <location>
        <begin position="290"/>
        <end position="314"/>
    </location>
</feature>
<protein>
    <submittedName>
        <fullName evidence="9">Permease</fullName>
    </submittedName>
</protein>